<keyword evidence="4" id="KW-1185">Reference proteome</keyword>
<proteinExistence type="predicted"/>
<feature type="region of interest" description="Disordered" evidence="1">
    <location>
        <begin position="1"/>
        <end position="29"/>
    </location>
</feature>
<feature type="region of interest" description="Disordered" evidence="1">
    <location>
        <begin position="78"/>
        <end position="100"/>
    </location>
</feature>
<accession>A0ABQ9WN47</accession>
<comment type="caution">
    <text evidence="2">The sequence shown here is derived from an EMBL/GenBank/DDBJ whole genome shotgun (WGS) entry which is preliminary data.</text>
</comment>
<evidence type="ECO:0000256" key="1">
    <source>
        <dbReference type="SAM" id="MobiDB-lite"/>
    </source>
</evidence>
<organism evidence="2 4">
    <name type="scientific">Blattamonas nauphoetae</name>
    <dbReference type="NCBI Taxonomy" id="2049346"/>
    <lineage>
        <taxon>Eukaryota</taxon>
        <taxon>Metamonada</taxon>
        <taxon>Preaxostyla</taxon>
        <taxon>Oxymonadida</taxon>
        <taxon>Blattamonas</taxon>
    </lineage>
</organism>
<dbReference type="EMBL" id="JARBJD010000434">
    <property type="protein sequence ID" value="KAK2942113.1"/>
    <property type="molecule type" value="Genomic_DNA"/>
</dbReference>
<name>A0ABQ9WN47_9EUKA</name>
<feature type="compositionally biased region" description="Basic and acidic residues" evidence="1">
    <location>
        <begin position="11"/>
        <end position="29"/>
    </location>
</feature>
<evidence type="ECO:0000313" key="4">
    <source>
        <dbReference type="Proteomes" id="UP001281761"/>
    </source>
</evidence>
<evidence type="ECO:0000313" key="2">
    <source>
        <dbReference type="EMBL" id="KAK2940167.1"/>
    </source>
</evidence>
<sequence length="100" mass="11995">MATILRQFKPMPKEMSDVEKQQKRQREAHPVCVERERWFSRKEEREVIFAAARRVSTQNKTVKGGLCRDEWGSASLRDMSGRRHQWSRRRARRSPKIARE</sequence>
<dbReference type="EMBL" id="JARBJD010000727">
    <property type="protein sequence ID" value="KAK2940167.1"/>
    <property type="molecule type" value="Genomic_DNA"/>
</dbReference>
<gene>
    <name evidence="3" type="ORF">BLNAU_22985</name>
    <name evidence="2" type="ORF">BLNAU_24922</name>
</gene>
<evidence type="ECO:0000313" key="3">
    <source>
        <dbReference type="EMBL" id="KAK2942113.1"/>
    </source>
</evidence>
<feature type="compositionally biased region" description="Basic residues" evidence="1">
    <location>
        <begin position="82"/>
        <end position="100"/>
    </location>
</feature>
<protein>
    <submittedName>
        <fullName evidence="2">Uncharacterized protein</fullName>
    </submittedName>
</protein>
<reference evidence="2 4" key="1">
    <citation type="journal article" date="2022" name="bioRxiv">
        <title>Genomics of Preaxostyla Flagellates Illuminates Evolutionary Transitions and the Path Towards Mitochondrial Loss.</title>
        <authorList>
            <person name="Novak L.V.F."/>
            <person name="Treitli S.C."/>
            <person name="Pyrih J."/>
            <person name="Halakuc P."/>
            <person name="Pipaliya S.V."/>
            <person name="Vacek V."/>
            <person name="Brzon O."/>
            <person name="Soukal P."/>
            <person name="Eme L."/>
            <person name="Dacks J.B."/>
            <person name="Karnkowska A."/>
            <person name="Elias M."/>
            <person name="Hampl V."/>
        </authorList>
    </citation>
    <scope>NUCLEOTIDE SEQUENCE [LARGE SCALE GENOMIC DNA]</scope>
    <source>
        <strain evidence="2">NAU3</strain>
        <tissue evidence="2">Gut</tissue>
    </source>
</reference>
<dbReference type="Proteomes" id="UP001281761">
    <property type="component" value="Unassembled WGS sequence"/>
</dbReference>